<feature type="region of interest" description="Disordered" evidence="1">
    <location>
        <begin position="30"/>
        <end position="50"/>
    </location>
</feature>
<dbReference type="VEuPathDB" id="TriTrypDB:TvY486_0905820"/>
<feature type="compositionally biased region" description="Basic residues" evidence="1">
    <location>
        <begin position="110"/>
        <end position="125"/>
    </location>
</feature>
<name>G0U3A5_TRYVY</name>
<protein>
    <submittedName>
        <fullName evidence="2">Uncharacterized protein</fullName>
    </submittedName>
</protein>
<organism evidence="2">
    <name type="scientific">Trypanosoma vivax (strain Y486)</name>
    <dbReference type="NCBI Taxonomy" id="1055687"/>
    <lineage>
        <taxon>Eukaryota</taxon>
        <taxon>Discoba</taxon>
        <taxon>Euglenozoa</taxon>
        <taxon>Kinetoplastea</taxon>
        <taxon>Metakinetoplastina</taxon>
        <taxon>Trypanosomatida</taxon>
        <taxon>Trypanosomatidae</taxon>
        <taxon>Trypanosoma</taxon>
        <taxon>Duttonella</taxon>
    </lineage>
</organism>
<gene>
    <name evidence="2" type="ORF">TVY486_0905820</name>
</gene>
<evidence type="ECO:0000256" key="1">
    <source>
        <dbReference type="SAM" id="MobiDB-lite"/>
    </source>
</evidence>
<accession>G0U3A5</accession>
<feature type="compositionally biased region" description="Polar residues" evidence="1">
    <location>
        <begin position="97"/>
        <end position="109"/>
    </location>
</feature>
<evidence type="ECO:0000313" key="2">
    <source>
        <dbReference type="EMBL" id="CCC50761.1"/>
    </source>
</evidence>
<reference evidence="2" key="1">
    <citation type="journal article" date="2012" name="Proc. Natl. Acad. Sci. U.S.A.">
        <title>Antigenic diversity is generated by distinct evolutionary mechanisms in African trypanosome species.</title>
        <authorList>
            <person name="Jackson A.P."/>
            <person name="Berry A."/>
            <person name="Aslett M."/>
            <person name="Allison H.C."/>
            <person name="Burton P."/>
            <person name="Vavrova-Anderson J."/>
            <person name="Brown R."/>
            <person name="Browne H."/>
            <person name="Corton N."/>
            <person name="Hauser H."/>
            <person name="Gamble J."/>
            <person name="Gilderthorp R."/>
            <person name="Marcello L."/>
            <person name="McQuillan J."/>
            <person name="Otto T.D."/>
            <person name="Quail M.A."/>
            <person name="Sanders M.J."/>
            <person name="van Tonder A."/>
            <person name="Ginger M.L."/>
            <person name="Field M.C."/>
            <person name="Barry J.D."/>
            <person name="Hertz-Fowler C."/>
            <person name="Berriman M."/>
        </authorList>
    </citation>
    <scope>NUCLEOTIDE SEQUENCE</scope>
    <source>
        <strain evidence="2">Y486</strain>
    </source>
</reference>
<dbReference type="AlphaFoldDB" id="G0U3A5"/>
<feature type="compositionally biased region" description="Polar residues" evidence="1">
    <location>
        <begin position="31"/>
        <end position="40"/>
    </location>
</feature>
<sequence length="125" mass="14130">MSYRGFVPQQNDPRSGTDVEELVNDSDFFSDMQQASSGDGISNRKRNRQLHEMEQVMNEAPSAEDEVTRNERAAEARKKIAAAVLARASPREVRQAIKNTQKGEIATSSRRTKERANGSKKRRKH</sequence>
<proteinExistence type="predicted"/>
<dbReference type="OMA" id="HEMEQVM"/>
<dbReference type="EMBL" id="HE573025">
    <property type="protein sequence ID" value="CCC50761.1"/>
    <property type="molecule type" value="Genomic_DNA"/>
</dbReference>
<feature type="region of interest" description="Disordered" evidence="1">
    <location>
        <begin position="89"/>
        <end position="125"/>
    </location>
</feature>